<evidence type="ECO:0000313" key="3">
    <source>
        <dbReference type="Proteomes" id="UP000076623"/>
    </source>
</evidence>
<dbReference type="GO" id="GO:0004622">
    <property type="term" value="F:phosphatidylcholine lysophospholipase activity"/>
    <property type="evidence" value="ECO:0007669"/>
    <property type="project" value="TreeGrafter"/>
</dbReference>
<reference evidence="2 3" key="1">
    <citation type="submission" date="2016-04" db="EMBL/GenBank/DDBJ databases">
        <title>Complete genome sequence of Fictibacillus phosphorivorans G25-29, a strain toxic to nematodes.</title>
        <authorList>
            <person name="Zheng Z."/>
        </authorList>
    </citation>
    <scope>NUCLEOTIDE SEQUENCE [LARGE SCALE GENOMIC DNA]</scope>
    <source>
        <strain evidence="2 3">G25-29</strain>
    </source>
</reference>
<dbReference type="SUPFAM" id="SSF52266">
    <property type="entry name" value="SGNH hydrolase"/>
    <property type="match status" value="1"/>
</dbReference>
<dbReference type="RefSeq" id="WP_066394088.1">
    <property type="nucleotide sequence ID" value="NZ_CP015378.1"/>
</dbReference>
<organism evidence="2 3">
    <name type="scientific">Fictibacillus phosphorivorans</name>
    <dbReference type="NCBI Taxonomy" id="1221500"/>
    <lineage>
        <taxon>Bacteria</taxon>
        <taxon>Bacillati</taxon>
        <taxon>Bacillota</taxon>
        <taxon>Bacilli</taxon>
        <taxon>Bacillales</taxon>
        <taxon>Fictibacillaceae</taxon>
        <taxon>Fictibacillus</taxon>
    </lineage>
</organism>
<dbReference type="EMBL" id="CP015378">
    <property type="protein sequence ID" value="ANC77046.1"/>
    <property type="molecule type" value="Genomic_DNA"/>
</dbReference>
<dbReference type="AlphaFoldDB" id="A0A160IM81"/>
<dbReference type="PANTHER" id="PTHR30383:SF27">
    <property type="entry name" value="SPORE GERMINATION LIPASE LIPC"/>
    <property type="match status" value="1"/>
</dbReference>
<dbReference type="Gene3D" id="3.40.50.1110">
    <property type="entry name" value="SGNH hydrolase"/>
    <property type="match status" value="1"/>
</dbReference>
<dbReference type="Proteomes" id="UP000076623">
    <property type="component" value="Chromosome"/>
</dbReference>
<keyword evidence="3" id="KW-1185">Reference proteome</keyword>
<dbReference type="InterPro" id="IPR013830">
    <property type="entry name" value="SGNH_hydro"/>
</dbReference>
<sequence length="274" mass="30785">MKKRYIISLFVLLLVISAVGWYYYPQYKIAQIKKESVINQDASSDSKQITYLDYLKKSSKSTLNHLVLGDSVAEGRGSEEGGFASKVNGNLQNLTGKTIILENQGVSGFTSQGLLNQLEIPAVQQSVEKADIISINIGGNDLVQIAKKQGPLKAIQSYDDVKTEYQQNLNDIFENIRKHNPNAIIVLNELYNVVNAEQKYYPATEKLLNDWNLIAYETALSHKPAMVVPVSDALQTEDMDKWLFDSIHPNDEGYDRIANKTVTTFQNQSYKEAQ</sequence>
<feature type="domain" description="SGNH hydrolase-type esterase" evidence="1">
    <location>
        <begin position="67"/>
        <end position="256"/>
    </location>
</feature>
<evidence type="ECO:0000259" key="1">
    <source>
        <dbReference type="Pfam" id="PF13472"/>
    </source>
</evidence>
<dbReference type="InterPro" id="IPR051532">
    <property type="entry name" value="Ester_Hydrolysis_Enzymes"/>
</dbReference>
<evidence type="ECO:0000313" key="2">
    <source>
        <dbReference type="EMBL" id="ANC77046.1"/>
    </source>
</evidence>
<gene>
    <name evidence="2" type="ORF">ABE65_009630</name>
</gene>
<proteinExistence type="predicted"/>
<dbReference type="STRING" id="1221500.ABE65_009630"/>
<protein>
    <recommendedName>
        <fullName evidence="1">SGNH hydrolase-type esterase domain-containing protein</fullName>
    </recommendedName>
</protein>
<accession>A0A160IM81</accession>
<dbReference type="PANTHER" id="PTHR30383">
    <property type="entry name" value="THIOESTERASE 1/PROTEASE 1/LYSOPHOSPHOLIPASE L1"/>
    <property type="match status" value="1"/>
</dbReference>
<dbReference type="InterPro" id="IPR036514">
    <property type="entry name" value="SGNH_hydro_sf"/>
</dbReference>
<name>A0A160IM81_9BACL</name>
<dbReference type="Pfam" id="PF13472">
    <property type="entry name" value="Lipase_GDSL_2"/>
    <property type="match status" value="1"/>
</dbReference>
<dbReference type="KEGG" id="fpn:ABE65_009630"/>